<keyword evidence="3" id="KW-0732">Signal</keyword>
<accession>A0ABP0TZC1</accession>
<keyword evidence="1" id="KW-0862">Zinc</keyword>
<keyword evidence="2" id="KW-1133">Transmembrane helix</keyword>
<feature type="transmembrane region" description="Helical" evidence="2">
    <location>
        <begin position="227"/>
        <end position="248"/>
    </location>
</feature>
<keyword evidence="1" id="KW-0479">Metal-binding</keyword>
<keyword evidence="2" id="KW-0472">Membrane</keyword>
<evidence type="ECO:0000256" key="2">
    <source>
        <dbReference type="SAM" id="Phobius"/>
    </source>
</evidence>
<dbReference type="Proteomes" id="UP001497512">
    <property type="component" value="Chromosome 17"/>
</dbReference>
<dbReference type="PANTHER" id="PTHR21385">
    <property type="entry name" value="ZINC FINGER PROTEIN-RELATED"/>
    <property type="match status" value="1"/>
</dbReference>
<name>A0ABP0TZC1_9BRYO</name>
<dbReference type="InterPro" id="IPR013087">
    <property type="entry name" value="Znf_C2H2_type"/>
</dbReference>
<gene>
    <name evidence="5" type="ORF">CSSPTR1EN2_LOCUS9530</name>
</gene>
<keyword evidence="2" id="KW-0812">Transmembrane</keyword>
<reference evidence="5" key="1">
    <citation type="submission" date="2024-02" db="EMBL/GenBank/DDBJ databases">
        <authorList>
            <consortium name="ELIXIR-Norway"/>
            <consortium name="Elixir Norway"/>
        </authorList>
    </citation>
    <scope>NUCLEOTIDE SEQUENCE</scope>
</reference>
<feature type="domain" description="C2H2-type" evidence="4">
    <location>
        <begin position="103"/>
        <end position="127"/>
    </location>
</feature>
<organism evidence="5 6">
    <name type="scientific">Sphagnum troendelagicum</name>
    <dbReference type="NCBI Taxonomy" id="128251"/>
    <lineage>
        <taxon>Eukaryota</taxon>
        <taxon>Viridiplantae</taxon>
        <taxon>Streptophyta</taxon>
        <taxon>Embryophyta</taxon>
        <taxon>Bryophyta</taxon>
        <taxon>Sphagnophytina</taxon>
        <taxon>Sphagnopsida</taxon>
        <taxon>Sphagnales</taxon>
        <taxon>Sphagnaceae</taxon>
        <taxon>Sphagnum</taxon>
    </lineage>
</organism>
<evidence type="ECO:0000256" key="1">
    <source>
        <dbReference type="PROSITE-ProRule" id="PRU00042"/>
    </source>
</evidence>
<evidence type="ECO:0000256" key="3">
    <source>
        <dbReference type="SAM" id="SignalP"/>
    </source>
</evidence>
<proteinExistence type="predicted"/>
<evidence type="ECO:0000259" key="4">
    <source>
        <dbReference type="PROSITE" id="PS50157"/>
    </source>
</evidence>
<feature type="chain" id="PRO_5047477993" description="C2H2-type domain-containing protein" evidence="3">
    <location>
        <begin position="26"/>
        <end position="277"/>
    </location>
</feature>
<dbReference type="PROSITE" id="PS50157">
    <property type="entry name" value="ZINC_FINGER_C2H2_2"/>
    <property type="match status" value="1"/>
</dbReference>
<evidence type="ECO:0000313" key="5">
    <source>
        <dbReference type="EMBL" id="CAK9209131.1"/>
    </source>
</evidence>
<keyword evidence="6" id="KW-1185">Reference proteome</keyword>
<evidence type="ECO:0000313" key="6">
    <source>
        <dbReference type="Proteomes" id="UP001497512"/>
    </source>
</evidence>
<dbReference type="EMBL" id="OZ019909">
    <property type="protein sequence ID" value="CAK9209131.1"/>
    <property type="molecule type" value="Genomic_DNA"/>
</dbReference>
<sequence length="277" mass="32373">MMAWRTCLLLFVMLALCWNKFGVSADGYRAAEERCQKQEEEKGRVHCSRSRSRTVQEILSKYLLPFVETQKYNLSSNSCRLHPNNDIFHEQEEKIEQLRPMQWQCGYCHKVFQTQTYLDSHFDNRHSSMLGMSANRCLADFCGALHCDYVDGLSNSKWKKTTCKPAVVDRNRHLCEVLANNCFPKEQSAAAQWLNDFFKRQFCDAHTCDKQLQPFPHGSGKHENSSLYFAICILTPFILAIIYFVVYLQYRDLSMTRISLCRLSQHTHIKMRKAKLT</sequence>
<feature type="signal peptide" evidence="3">
    <location>
        <begin position="1"/>
        <end position="25"/>
    </location>
</feature>
<dbReference type="PANTHER" id="PTHR21385:SF0">
    <property type="entry name" value="RE51073P"/>
    <property type="match status" value="1"/>
</dbReference>
<protein>
    <recommendedName>
        <fullName evidence="4">C2H2-type domain-containing protein</fullName>
    </recommendedName>
</protein>
<keyword evidence="1" id="KW-0863">Zinc-finger</keyword>
<dbReference type="PROSITE" id="PS00028">
    <property type="entry name" value="ZINC_FINGER_C2H2_1"/>
    <property type="match status" value="1"/>
</dbReference>